<evidence type="ECO:0000313" key="4">
    <source>
        <dbReference type="Proteomes" id="UP000586254"/>
    </source>
</evidence>
<dbReference type="EMBL" id="FRBP01000013">
    <property type="protein sequence ID" value="SHM23440.1"/>
    <property type="molecule type" value="Genomic_DNA"/>
</dbReference>
<dbReference type="EMBL" id="JACCKS010000017">
    <property type="protein sequence ID" value="NZA39173.1"/>
    <property type="molecule type" value="Genomic_DNA"/>
</dbReference>
<accession>A0A853JPB1</accession>
<protein>
    <submittedName>
        <fullName evidence="1">Uncharacterized protein</fullName>
    </submittedName>
</protein>
<dbReference type="Proteomes" id="UP000184012">
    <property type="component" value="Unassembled WGS sequence"/>
</dbReference>
<reference evidence="2 3" key="1">
    <citation type="submission" date="2016-11" db="EMBL/GenBank/DDBJ databases">
        <authorList>
            <person name="Varghese N."/>
            <person name="Submissions S."/>
        </authorList>
    </citation>
    <scope>NUCLEOTIDE SEQUENCE [LARGE SCALE GENOMIC DNA]</scope>
    <source>
        <strain evidence="2 3">FD</strain>
    </source>
</reference>
<proteinExistence type="predicted"/>
<evidence type="ECO:0000313" key="1">
    <source>
        <dbReference type="EMBL" id="NZA39173.1"/>
    </source>
</evidence>
<evidence type="ECO:0000313" key="2">
    <source>
        <dbReference type="EMBL" id="SHM23440.1"/>
    </source>
</evidence>
<comment type="caution">
    <text evidence="1">The sequence shown here is derived from an EMBL/GenBank/DDBJ whole genome shotgun (WGS) entry which is preliminary data.</text>
</comment>
<dbReference type="Proteomes" id="UP000586254">
    <property type="component" value="Unassembled WGS sequence"/>
</dbReference>
<evidence type="ECO:0000313" key="3">
    <source>
        <dbReference type="Proteomes" id="UP000184012"/>
    </source>
</evidence>
<organism evidence="1 4">
    <name type="scientific">Eubacterium callanderi</name>
    <dbReference type="NCBI Taxonomy" id="53442"/>
    <lineage>
        <taxon>Bacteria</taxon>
        <taxon>Bacillati</taxon>
        <taxon>Bacillota</taxon>
        <taxon>Clostridia</taxon>
        <taxon>Eubacteriales</taxon>
        <taxon>Eubacteriaceae</taxon>
        <taxon>Eubacterium</taxon>
    </lineage>
</organism>
<dbReference type="AlphaFoldDB" id="A0A853JPB1"/>
<reference evidence="1 4" key="2">
    <citation type="submission" date="2020-07" db="EMBL/GenBank/DDBJ databases">
        <title>Organ Donor 1.</title>
        <authorList>
            <person name="Marsh A.J."/>
            <person name="Azcarate-Peril M.A."/>
        </authorList>
    </citation>
    <scope>NUCLEOTIDE SEQUENCE [LARGE SCALE GENOMIC DNA]</scope>
    <source>
        <strain evidence="1 4">AMC0717</strain>
    </source>
</reference>
<gene>
    <name evidence="1" type="ORF">H0N91_13820</name>
    <name evidence="2" type="ORF">SAMN04515649_11369</name>
</gene>
<name>A0A853JPB1_9FIRM</name>
<dbReference type="RefSeq" id="WP_159435641.1">
    <property type="nucleotide sequence ID" value="NZ_CAUWLR010000065.1"/>
</dbReference>
<sequence length="45" mass="5424">MDNKTYEFDWEAYLEKFPVLQGVEAAEILKEDEKNMFLFVFGLFK</sequence>